<evidence type="ECO:0000313" key="1">
    <source>
        <dbReference type="EMBL" id="EIM73508.1"/>
    </source>
</evidence>
<proteinExistence type="predicted"/>
<dbReference type="InterPro" id="IPR021322">
    <property type="entry name" value="DUF2924"/>
</dbReference>
<protein>
    <recommendedName>
        <fullName evidence="3">DUF2924 domain-containing protein</fullName>
    </recommendedName>
</protein>
<dbReference type="OrthoDB" id="284135at2"/>
<gene>
    <name evidence="1" type="ORF">A33O_15006</name>
</gene>
<dbReference type="AlphaFoldDB" id="I5BVA6"/>
<dbReference type="EMBL" id="AJXZ01000038">
    <property type="protein sequence ID" value="EIM73508.1"/>
    <property type="molecule type" value="Genomic_DNA"/>
</dbReference>
<comment type="caution">
    <text evidence="1">The sequence shown here is derived from an EMBL/GenBank/DDBJ whole genome shotgun (WGS) entry which is preliminary data.</text>
</comment>
<dbReference type="RefSeq" id="WP_007009357.1">
    <property type="nucleotide sequence ID" value="NZ_AJXZ01000038.1"/>
</dbReference>
<name>I5BVA6_9HYPH</name>
<dbReference type="PATRIC" id="fig|1189611.3.peg.3031"/>
<organism evidence="1 2">
    <name type="scientific">Nitratireductor aquibiodomus RA22</name>
    <dbReference type="NCBI Taxonomy" id="1189611"/>
    <lineage>
        <taxon>Bacteria</taxon>
        <taxon>Pseudomonadati</taxon>
        <taxon>Pseudomonadota</taxon>
        <taxon>Alphaproteobacteria</taxon>
        <taxon>Hyphomicrobiales</taxon>
        <taxon>Phyllobacteriaceae</taxon>
        <taxon>Nitratireductor</taxon>
    </lineage>
</organism>
<reference evidence="1 2" key="1">
    <citation type="journal article" date="2012" name="J. Bacteriol.">
        <title>Genome Sequence of Nitratireductor aquibiodomus Strain RA22.</title>
        <authorList>
            <person name="Singh A."/>
            <person name="Jangir P.K."/>
            <person name="Kumari C."/>
            <person name="Sharma R."/>
        </authorList>
    </citation>
    <scope>NUCLEOTIDE SEQUENCE [LARGE SCALE GENOMIC DNA]</scope>
    <source>
        <strain evidence="1 2">RA22</strain>
    </source>
</reference>
<accession>I5BVA6</accession>
<evidence type="ECO:0000313" key="2">
    <source>
        <dbReference type="Proteomes" id="UP000004622"/>
    </source>
</evidence>
<sequence length="150" mass="16725">MTMFGEDDPVCDVAAVAALEREDCIARWRQYFGKSPPKYISLRFMRRALAHEMQLRVHGGHTAGIKKALKAALIEEGRRNGAATRAASKRLVATRPGTHLVREWNGRTYRVEVLEHGFLLDGKIYGSLSGVALRITGTRWSGPRFFGLAT</sequence>
<dbReference type="Proteomes" id="UP000004622">
    <property type="component" value="Unassembled WGS sequence"/>
</dbReference>
<evidence type="ECO:0008006" key="3">
    <source>
        <dbReference type="Google" id="ProtNLM"/>
    </source>
</evidence>
<dbReference type="Pfam" id="PF11149">
    <property type="entry name" value="DUF2924"/>
    <property type="match status" value="1"/>
</dbReference>